<evidence type="ECO:0000313" key="1">
    <source>
        <dbReference type="EMBL" id="KJV79254.1"/>
    </source>
</evidence>
<dbReference type="AlphaFoldDB" id="A0A0F3PJ87"/>
<name>A0A0F3PJ87_RICRH</name>
<dbReference type="EMBL" id="LAOC01000001">
    <property type="protein sequence ID" value="KJV79254.1"/>
    <property type="molecule type" value="Genomic_DNA"/>
</dbReference>
<dbReference type="Gene3D" id="1.25.40.20">
    <property type="entry name" value="Ankyrin repeat-containing domain"/>
    <property type="match status" value="1"/>
</dbReference>
<reference evidence="1 2" key="1">
    <citation type="submission" date="2015-01" db="EMBL/GenBank/DDBJ databases">
        <title>Genome Sequencing of Rickettsiales.</title>
        <authorList>
            <person name="Daugherty S.C."/>
            <person name="Su Q."/>
            <person name="Abolude K."/>
            <person name="Beier-Sexton M."/>
            <person name="Carlyon J.A."/>
            <person name="Carter R."/>
            <person name="Day N.P."/>
            <person name="Dumler S.J."/>
            <person name="Dyachenko V."/>
            <person name="Godinez A."/>
            <person name="Kurtti T.J."/>
            <person name="Lichay M."/>
            <person name="Mullins K.E."/>
            <person name="Ott S."/>
            <person name="Pappas-Brown V."/>
            <person name="Paris D.H."/>
            <person name="Patel P."/>
            <person name="Richards A.L."/>
            <person name="Sadzewicz L."/>
            <person name="Sears K."/>
            <person name="Seidman D."/>
            <person name="Sengamalay N."/>
            <person name="Stenos J."/>
            <person name="Tallon L.J."/>
            <person name="Vincent G."/>
            <person name="Fraser C.M."/>
            <person name="Munderloh U."/>
            <person name="Dunning-Hotopp J.C."/>
        </authorList>
    </citation>
    <scope>NUCLEOTIDE SEQUENCE [LARGE SCALE GENOMIC DNA]</scope>
    <source>
        <strain evidence="1 2">Ect</strain>
    </source>
</reference>
<evidence type="ECO:0000313" key="2">
    <source>
        <dbReference type="Proteomes" id="UP000033591"/>
    </source>
</evidence>
<sequence>MLDFILSQGTDVNALDAKGKKPIDYASKPEIKEILTDSANARSALPEFKAEQKLADNRKTF</sequence>
<accession>A0A0F3PJ87</accession>
<comment type="caution">
    <text evidence="1">The sequence shown here is derived from an EMBL/GenBank/DDBJ whole genome shotgun (WGS) entry which is preliminary data.</text>
</comment>
<organism evidence="1 2">
    <name type="scientific">Rickettsia rhipicephali str. Ect</name>
    <dbReference type="NCBI Taxonomy" id="1359199"/>
    <lineage>
        <taxon>Bacteria</taxon>
        <taxon>Pseudomonadati</taxon>
        <taxon>Pseudomonadota</taxon>
        <taxon>Alphaproteobacteria</taxon>
        <taxon>Rickettsiales</taxon>
        <taxon>Rickettsiaceae</taxon>
        <taxon>Rickettsieae</taxon>
        <taxon>Rickettsia</taxon>
        <taxon>spotted fever group</taxon>
    </lineage>
</organism>
<protein>
    <submittedName>
        <fullName evidence="1">Uncharacterized protein</fullName>
    </submittedName>
</protein>
<dbReference type="InterPro" id="IPR036770">
    <property type="entry name" value="Ankyrin_rpt-contain_sf"/>
</dbReference>
<dbReference type="RefSeq" id="WP_014365928.1">
    <property type="nucleotide sequence ID" value="NZ_LAOC01000001.1"/>
</dbReference>
<gene>
    <name evidence="1" type="ORF">RMAECT_1152</name>
</gene>
<proteinExistence type="predicted"/>
<dbReference type="Proteomes" id="UP000033591">
    <property type="component" value="Unassembled WGS sequence"/>
</dbReference>